<dbReference type="Pfam" id="PF13361">
    <property type="entry name" value="UvrD_C"/>
    <property type="match status" value="1"/>
</dbReference>
<keyword evidence="10 15" id="KW-0238">DNA-binding</keyword>
<keyword evidence="4 15" id="KW-0227">DNA damage</keyword>
<dbReference type="EC" id="3.1.11.5" evidence="15"/>
<evidence type="ECO:0000256" key="6">
    <source>
        <dbReference type="ARBA" id="ARBA00022806"/>
    </source>
</evidence>
<dbReference type="Gene3D" id="1.10.3170.10">
    <property type="entry name" value="Recbcd, chain B, domain 2"/>
    <property type="match status" value="1"/>
</dbReference>
<comment type="catalytic activity">
    <reaction evidence="15">
        <text>Exonucleolytic cleavage (in the presence of ATP) in either 5'- to 3'- or 3'- to 5'-direction to yield 5'-phosphooligonucleotides.</text>
        <dbReference type="EC" id="3.1.11.5"/>
    </reaction>
</comment>
<evidence type="ECO:0000256" key="13">
    <source>
        <dbReference type="ARBA" id="ARBA00034617"/>
    </source>
</evidence>
<evidence type="ECO:0000256" key="1">
    <source>
        <dbReference type="ARBA" id="ARBA00022722"/>
    </source>
</evidence>
<sequence length="1260" mass="142674">MSQPLQLLAFPLRGSQLIEASAGTGKTFTLALLYTRLILGHGDEKSAFLRPLTPREILVVTFTEAAAEELRDRIRSRLVEAAAYFRSQNAPQATSQDPLEQLKSSYPPELWAGCAWRLQLAAESMDEASISTIHSWCNRMLVEHAFDTRGLFNRELVTDTQELLTEVVQDYWRVHFYPLNTEQAALIQDSYSTPAALQKDLRGLLKTGIEGVSFQGQPLEGESLRSLLNKVLQEERKRQEKEAQAAQLEVNLRQAWLTDWPAIENYLHEIRPYLKTPAHDSKTPESYQALLDQIHSWAQGEGATPGKLKNFALGAFQFYAKSPVQEADPWRAFELQAEYNQLLEAAKKQPDTESEEPPFKTALLAHAHQWVETTFNQRLLQRAEMGFDDLLTQLEAALNPEKSTKSAQQLAKLLKNQFPVALIDEFQDTDPVQYRIFNHIYQLESDDQSTGIILIGDPKQAIYSFRGADIYTYLQAKQATQGRHFTLMRNFRSTQGVVEAANFLFGHAEQHPSGAFRFREGDYHPLPYIQVEAAGRDEQLYLDGQPANPLTFWQFAPEEGKEALGTGLYLQEAAASAASQLAFWLQAAQEGRAGFGHQGAITRSLQPSDIAILVRRGQEADAIRKELANRGLASVYLSDRSSVFATEEARDLLHWLEAVAQPGKERLVKAALATNTLDLPLSRLAAWQEQELAWEAQMETFMQLHQTWRYQGVLAMLRQLMDAYELPARRLQQNGGERSLTNLLHLAEWLQDASLQVDGEEALIRHLQEQLNTPDDQQLLRLESDARLIKVITIHKSKGLEYPLVVLPFISGWREIDGKTPQLPWRTAQGKYLEVSGKNHFPEAWKAAADERLSEDMRLLYVAITRARHALWLGVAPLKSGNSKSPQLERSALGYLLTGGARFADAQALDTCLRELSSQCPAISLEPAPAITSTRLNLQTSEVLEAARSPEQLPRLQPWWIGSYSAIRYQGMDWRLDEPLTAREATAQETTDEPREIPARPTQINADNLMQHFPAGSRYGTFLHSLMEWAAVHEYQEYRGFAAAAADTAGRLQAVTQRCQRLELEVYAEALSAWLGDFLKQPWSLEEPLVLAELSPEVISVEMEFLISCHHLNSRQLDELVTRTTLDGAPRPPAEDNLMNGLFKGFIDLVVLHQGRYYVVDWKSNRLGTDLEAYHPDQLSQAILKKRYDLQYVLYLLALHRHLKVRLVDYDYDRHLGGAIYVFMRGHAHPSQGLFHDKPPRELIETLDRLFSGQQKETQS</sequence>
<dbReference type="InterPro" id="IPR000212">
    <property type="entry name" value="DNA_helicase_UvrD/REP"/>
</dbReference>
<dbReference type="EMBL" id="FOLH01000001">
    <property type="protein sequence ID" value="SFB87658.1"/>
    <property type="molecule type" value="Genomic_DNA"/>
</dbReference>
<dbReference type="GO" id="GO:0000724">
    <property type="term" value="P:double-strand break repair via homologous recombination"/>
    <property type="evidence" value="ECO:0007669"/>
    <property type="project" value="UniProtKB-UniRule"/>
</dbReference>
<dbReference type="GO" id="GO:0005829">
    <property type="term" value="C:cytosol"/>
    <property type="evidence" value="ECO:0007669"/>
    <property type="project" value="TreeGrafter"/>
</dbReference>
<dbReference type="InterPro" id="IPR011604">
    <property type="entry name" value="PDDEXK-like_dom_sf"/>
</dbReference>
<dbReference type="EC" id="5.6.2.4" evidence="15"/>
<dbReference type="InterPro" id="IPR038726">
    <property type="entry name" value="PDDEXK_AddAB-type"/>
</dbReference>
<evidence type="ECO:0000256" key="17">
    <source>
        <dbReference type="SAM" id="Coils"/>
    </source>
</evidence>
<evidence type="ECO:0000256" key="12">
    <source>
        <dbReference type="ARBA" id="ARBA00023235"/>
    </source>
</evidence>
<dbReference type="PANTHER" id="PTHR11070:SF23">
    <property type="entry name" value="RECBCD ENZYME SUBUNIT RECB"/>
    <property type="match status" value="1"/>
</dbReference>
<feature type="region of interest" description="DNA-binding and helicase activity, interacts with RecC" evidence="15">
    <location>
        <begin position="1"/>
        <end position="910"/>
    </location>
</feature>
<comment type="subunit">
    <text evidence="15">Heterotrimer of RecB, RecC and RecD. All subunits contribute to DNA-binding. Interacts with RecA.</text>
</comment>
<dbReference type="PANTHER" id="PTHR11070">
    <property type="entry name" value="UVRD / RECB / PCRA DNA HELICASE FAMILY MEMBER"/>
    <property type="match status" value="1"/>
</dbReference>
<dbReference type="SUPFAM" id="SSF52980">
    <property type="entry name" value="Restriction endonuclease-like"/>
    <property type="match status" value="1"/>
</dbReference>
<evidence type="ECO:0000256" key="3">
    <source>
        <dbReference type="ARBA" id="ARBA00022741"/>
    </source>
</evidence>
<dbReference type="HAMAP" id="MF_01485">
    <property type="entry name" value="RecB"/>
    <property type="match status" value="1"/>
</dbReference>
<keyword evidence="11 15" id="KW-0234">DNA repair</keyword>
<feature type="binding site" evidence="16">
    <location>
        <begin position="20"/>
        <end position="27"/>
    </location>
    <ligand>
        <name>ATP</name>
        <dbReference type="ChEBI" id="CHEBI:30616"/>
    </ligand>
</feature>
<evidence type="ECO:0000256" key="4">
    <source>
        <dbReference type="ARBA" id="ARBA00022763"/>
    </source>
</evidence>
<feature type="active site" description="For nuclease activity" evidence="15">
    <location>
        <position position="1161"/>
    </location>
</feature>
<dbReference type="InterPro" id="IPR027417">
    <property type="entry name" value="P-loop_NTPase"/>
</dbReference>
<keyword evidence="7 15" id="KW-0269">Exonuclease</keyword>
<reference evidence="20 21" key="1">
    <citation type="submission" date="2016-10" db="EMBL/GenBank/DDBJ databases">
        <authorList>
            <person name="de Groot N.N."/>
        </authorList>
    </citation>
    <scope>NUCLEOTIDE SEQUENCE [LARGE SCALE GENOMIC DNA]</scope>
    <source>
        <strain evidence="20 21">DSM 18438</strain>
    </source>
</reference>
<comment type="cofactor">
    <cofactor evidence="15">
        <name>Mg(2+)</name>
        <dbReference type="ChEBI" id="CHEBI:18420"/>
    </cofactor>
    <text evidence="15">Binds 1 Mg(2+) ion per subunit.</text>
</comment>
<feature type="region of interest" description="Nuclease activity, interacts with RecD and RecA" evidence="15">
    <location>
        <begin position="958"/>
        <end position="1260"/>
    </location>
</feature>
<evidence type="ECO:0000259" key="18">
    <source>
        <dbReference type="PROSITE" id="PS51198"/>
    </source>
</evidence>
<dbReference type="InterPro" id="IPR011335">
    <property type="entry name" value="Restrct_endonuc-II-like"/>
</dbReference>
<evidence type="ECO:0000256" key="11">
    <source>
        <dbReference type="ARBA" id="ARBA00023204"/>
    </source>
</evidence>
<keyword evidence="9 15" id="KW-0460">Magnesium</keyword>
<dbReference type="AlphaFoldDB" id="A0A1I1EQ73"/>
<feature type="domain" description="UvrD-like helicase ATP-binding" evidence="18">
    <location>
        <begin position="1"/>
        <end position="494"/>
    </location>
</feature>
<keyword evidence="6 15" id="KW-0347">Helicase</keyword>
<evidence type="ECO:0000313" key="20">
    <source>
        <dbReference type="EMBL" id="SFB87658.1"/>
    </source>
</evidence>
<dbReference type="Gene3D" id="3.40.50.300">
    <property type="entry name" value="P-loop containing nucleotide triphosphate hydrolases"/>
    <property type="match status" value="2"/>
</dbReference>
<keyword evidence="17" id="KW-0175">Coiled coil</keyword>
<evidence type="ECO:0000256" key="15">
    <source>
        <dbReference type="HAMAP-Rule" id="MF_01485"/>
    </source>
</evidence>
<evidence type="ECO:0000256" key="9">
    <source>
        <dbReference type="ARBA" id="ARBA00022842"/>
    </source>
</evidence>
<feature type="domain" description="UvrD-like helicase C-terminal" evidence="19">
    <location>
        <begin position="495"/>
        <end position="799"/>
    </location>
</feature>
<accession>A0A1I1EQ73</accession>
<dbReference type="STRING" id="1122252.SAMN05660443_0670"/>
<keyword evidence="5 15" id="KW-0378">Hydrolase</keyword>
<dbReference type="InterPro" id="IPR014017">
    <property type="entry name" value="DNA_helicase_UvrD-like_C"/>
</dbReference>
<dbReference type="Pfam" id="PF12705">
    <property type="entry name" value="PDDEXK_1"/>
    <property type="match status" value="1"/>
</dbReference>
<dbReference type="PROSITE" id="PS51198">
    <property type="entry name" value="UVRD_HELICASE_ATP_BIND"/>
    <property type="match status" value="1"/>
</dbReference>
<dbReference type="GO" id="GO:0003677">
    <property type="term" value="F:DNA binding"/>
    <property type="evidence" value="ECO:0007669"/>
    <property type="project" value="UniProtKB-UniRule"/>
</dbReference>
<dbReference type="Pfam" id="PF00580">
    <property type="entry name" value="UvrD-helicase"/>
    <property type="match status" value="1"/>
</dbReference>
<feature type="binding site" evidence="15">
    <location>
        <position position="1148"/>
    </location>
    <ligand>
        <name>Mg(2+)</name>
        <dbReference type="ChEBI" id="CHEBI:18420"/>
    </ligand>
</feature>
<dbReference type="Gene3D" id="3.90.320.10">
    <property type="match status" value="1"/>
</dbReference>
<comment type="catalytic activity">
    <reaction evidence="14 15">
        <text>ATP + H2O = ADP + phosphate + H(+)</text>
        <dbReference type="Rhea" id="RHEA:13065"/>
        <dbReference type="ChEBI" id="CHEBI:15377"/>
        <dbReference type="ChEBI" id="CHEBI:15378"/>
        <dbReference type="ChEBI" id="CHEBI:30616"/>
        <dbReference type="ChEBI" id="CHEBI:43474"/>
        <dbReference type="ChEBI" id="CHEBI:456216"/>
        <dbReference type="EC" id="5.6.2.4"/>
    </reaction>
</comment>
<name>A0A1I1EQ73_9GAMM</name>
<evidence type="ECO:0000256" key="2">
    <source>
        <dbReference type="ARBA" id="ARBA00022723"/>
    </source>
</evidence>
<dbReference type="GO" id="GO:0043138">
    <property type="term" value="F:3'-5' DNA helicase activity"/>
    <property type="evidence" value="ECO:0007669"/>
    <property type="project" value="UniProtKB-UniRule"/>
</dbReference>
<comment type="domain">
    <text evidence="15">The C-terminal domain has nuclease activity and interacts with RecD. It interacts with RecA, facilitating its loading onto ssDNA.</text>
</comment>
<keyword evidence="2 15" id="KW-0479">Metal-binding</keyword>
<evidence type="ECO:0000313" key="21">
    <source>
        <dbReference type="Proteomes" id="UP000199058"/>
    </source>
</evidence>
<dbReference type="GO" id="GO:0000287">
    <property type="term" value="F:magnesium ion binding"/>
    <property type="evidence" value="ECO:0007669"/>
    <property type="project" value="UniProtKB-UniRule"/>
</dbReference>
<comment type="domain">
    <text evidence="15">The N-terminal DNA-binding domain is a ssDNA-dependent ATPase and has ATP-dependent 3'-5' helicase function. This domain interacts with RecC.</text>
</comment>
<organism evidence="20 21">
    <name type="scientific">Marinospirillum celere</name>
    <dbReference type="NCBI Taxonomy" id="1122252"/>
    <lineage>
        <taxon>Bacteria</taxon>
        <taxon>Pseudomonadati</taxon>
        <taxon>Pseudomonadota</taxon>
        <taxon>Gammaproteobacteria</taxon>
        <taxon>Oceanospirillales</taxon>
        <taxon>Oceanospirillaceae</taxon>
        <taxon>Marinospirillum</taxon>
    </lineage>
</organism>
<dbReference type="InterPro" id="IPR004586">
    <property type="entry name" value="RecB"/>
</dbReference>
<dbReference type="NCBIfam" id="TIGR00609">
    <property type="entry name" value="recB"/>
    <property type="match status" value="1"/>
</dbReference>
<comment type="similarity">
    <text evidence="15">Belongs to the helicase family. UvrD subfamily.</text>
</comment>
<feature type="coiled-coil region" evidence="17">
    <location>
        <begin position="224"/>
        <end position="251"/>
    </location>
</feature>
<feature type="binding site" evidence="15">
    <location>
        <position position="1024"/>
    </location>
    <ligand>
        <name>Mg(2+)</name>
        <dbReference type="ChEBI" id="CHEBI:18420"/>
    </ligand>
</feature>
<dbReference type="SUPFAM" id="SSF52540">
    <property type="entry name" value="P-loop containing nucleoside triphosphate hydrolases"/>
    <property type="match status" value="1"/>
</dbReference>
<dbReference type="GO" id="GO:0009338">
    <property type="term" value="C:exodeoxyribonuclease V complex"/>
    <property type="evidence" value="ECO:0007669"/>
    <property type="project" value="TreeGrafter"/>
</dbReference>
<evidence type="ECO:0000256" key="8">
    <source>
        <dbReference type="ARBA" id="ARBA00022840"/>
    </source>
</evidence>
<dbReference type="OrthoDB" id="9810135at2"/>
<evidence type="ECO:0000259" key="19">
    <source>
        <dbReference type="PROSITE" id="PS51217"/>
    </source>
</evidence>
<evidence type="ECO:0000256" key="5">
    <source>
        <dbReference type="ARBA" id="ARBA00022801"/>
    </source>
</evidence>
<evidence type="ECO:0000256" key="7">
    <source>
        <dbReference type="ARBA" id="ARBA00022839"/>
    </source>
</evidence>
<dbReference type="CDD" id="cd22352">
    <property type="entry name" value="RecB_C-like"/>
    <property type="match status" value="1"/>
</dbReference>
<evidence type="ECO:0000256" key="14">
    <source>
        <dbReference type="ARBA" id="ARBA00048988"/>
    </source>
</evidence>
<evidence type="ECO:0000256" key="10">
    <source>
        <dbReference type="ARBA" id="ARBA00023125"/>
    </source>
</evidence>
<keyword evidence="8 15" id="KW-0067">ATP-binding</keyword>
<comment type="miscellaneous">
    <text evidence="15">In the RecBCD complex, RecB has a slow 3'-5' helicase, an exonuclease activity and loads RecA onto ssDNA, RecD has a fast 5'-3' helicase activity, while RecC stimulates the ATPase and processivity of the RecB helicase and contributes to recognition of the Chi site.</text>
</comment>
<dbReference type="GO" id="GO:0005524">
    <property type="term" value="F:ATP binding"/>
    <property type="evidence" value="ECO:0007669"/>
    <property type="project" value="UniProtKB-UniRule"/>
</dbReference>
<comment type="function">
    <text evidence="15">A helicase/nuclease that prepares dsDNA breaks (DSB) for recombinational DNA repair. Binds to DSBs and unwinds DNA via a highly rapid and processive ATP-dependent bidirectional helicase activity. Unwinds dsDNA until it encounters a Chi (crossover hotspot instigator) sequence from the 3' direction. Cuts ssDNA a few nucleotides 3' to the Chi site. The properties and activities of the enzyme are changed at Chi. The Chi-altered holoenzyme produces a long 3'-ssDNA overhang and facilitates RecA-binding to the ssDNA for homologous DNA recombination and repair. Holoenzyme degrades any linearized DNA that is unable to undergo homologous recombination. In the holoenzyme this subunit contributes ATPase, 3'-5' helicase, exonuclease activity and loads RecA onto ssDNA.</text>
</comment>
<comment type="catalytic activity">
    <reaction evidence="13 15">
        <text>Couples ATP hydrolysis with the unwinding of duplex DNA by translocating in the 3'-5' direction.</text>
        <dbReference type="EC" id="5.6.2.4"/>
    </reaction>
</comment>
<dbReference type="Proteomes" id="UP000199058">
    <property type="component" value="Unassembled WGS sequence"/>
</dbReference>
<dbReference type="GO" id="GO:0016887">
    <property type="term" value="F:ATP hydrolysis activity"/>
    <property type="evidence" value="ECO:0007669"/>
    <property type="project" value="RHEA"/>
</dbReference>
<protein>
    <recommendedName>
        <fullName evidence="15">RecBCD enzyme subunit RecB</fullName>
        <ecNumber evidence="15">3.1.11.5</ecNumber>
        <ecNumber evidence="15">5.6.2.4</ecNumber>
    </recommendedName>
    <alternativeName>
        <fullName evidence="15">DNA 3'-5' helicase subunit RecB</fullName>
    </alternativeName>
    <alternativeName>
        <fullName evidence="15">Exonuclease V subunit RecB</fullName>
        <shortName evidence="15">ExoV subunit RecB</shortName>
    </alternativeName>
    <alternativeName>
        <fullName evidence="15">Helicase/nuclease RecBCD subunit RecB</fullName>
    </alternativeName>
</protein>
<keyword evidence="21" id="KW-1185">Reference proteome</keyword>
<keyword evidence="3 15" id="KW-0547">Nucleotide-binding</keyword>
<dbReference type="Gene3D" id="1.10.486.10">
    <property type="entry name" value="PCRA, domain 4"/>
    <property type="match status" value="1"/>
</dbReference>
<feature type="binding site" evidence="15">
    <location>
        <position position="1161"/>
    </location>
    <ligand>
        <name>Mg(2+)</name>
        <dbReference type="ChEBI" id="CHEBI:18420"/>
    </ligand>
</feature>
<dbReference type="PROSITE" id="PS51217">
    <property type="entry name" value="UVRD_HELICASE_CTER"/>
    <property type="match status" value="1"/>
</dbReference>
<keyword evidence="1 15" id="KW-0540">Nuclease</keyword>
<proteinExistence type="inferred from homology"/>
<dbReference type="RefSeq" id="WP_091959122.1">
    <property type="nucleotide sequence ID" value="NZ_FOLH01000001.1"/>
</dbReference>
<dbReference type="InterPro" id="IPR014016">
    <property type="entry name" value="UvrD-like_ATP-bd"/>
</dbReference>
<gene>
    <name evidence="15" type="primary">recB</name>
    <name evidence="20" type="ORF">SAMN05660443_0670</name>
</gene>
<evidence type="ECO:0000256" key="16">
    <source>
        <dbReference type="PROSITE-ProRule" id="PRU00560"/>
    </source>
</evidence>
<dbReference type="GO" id="GO:0008854">
    <property type="term" value="F:exodeoxyribonuclease V activity"/>
    <property type="evidence" value="ECO:0007669"/>
    <property type="project" value="UniProtKB-EC"/>
</dbReference>
<keyword evidence="12 15" id="KW-0413">Isomerase</keyword>